<dbReference type="GO" id="GO:0004475">
    <property type="term" value="F:mannose-1-phosphate guanylyltransferase (GTP) activity"/>
    <property type="evidence" value="ECO:0007669"/>
    <property type="project" value="TreeGrafter"/>
</dbReference>
<evidence type="ECO:0000313" key="2">
    <source>
        <dbReference type="EMBL" id="SVD66976.1"/>
    </source>
</evidence>
<dbReference type="EMBL" id="UINC01165535">
    <property type="protein sequence ID" value="SVD66976.1"/>
    <property type="molecule type" value="Genomic_DNA"/>
</dbReference>
<dbReference type="SUPFAM" id="SSF53448">
    <property type="entry name" value="Nucleotide-diphospho-sugar transferases"/>
    <property type="match status" value="1"/>
</dbReference>
<name>A0A382X717_9ZZZZ</name>
<dbReference type="InterPro" id="IPR005835">
    <property type="entry name" value="NTP_transferase_dom"/>
</dbReference>
<reference evidence="2" key="1">
    <citation type="submission" date="2018-05" db="EMBL/GenBank/DDBJ databases">
        <authorList>
            <person name="Lanie J.A."/>
            <person name="Ng W.-L."/>
            <person name="Kazmierczak K.M."/>
            <person name="Andrzejewski T.M."/>
            <person name="Davidsen T.M."/>
            <person name="Wayne K.J."/>
            <person name="Tettelin H."/>
            <person name="Glass J.I."/>
            <person name="Rusch D."/>
            <person name="Podicherti R."/>
            <person name="Tsui H.-C.T."/>
            <person name="Winkler M.E."/>
        </authorList>
    </citation>
    <scope>NUCLEOTIDE SEQUENCE</scope>
</reference>
<dbReference type="PANTHER" id="PTHR46390">
    <property type="entry name" value="MANNOSE-1-PHOSPHATE GUANYLYLTRANSFERASE"/>
    <property type="match status" value="1"/>
</dbReference>
<dbReference type="Gene3D" id="3.90.550.10">
    <property type="entry name" value="Spore Coat Polysaccharide Biosynthesis Protein SpsA, Chain A"/>
    <property type="match status" value="1"/>
</dbReference>
<dbReference type="Pfam" id="PF00483">
    <property type="entry name" value="NTP_transferase"/>
    <property type="match status" value="1"/>
</dbReference>
<dbReference type="GO" id="GO:0009298">
    <property type="term" value="P:GDP-mannose biosynthetic process"/>
    <property type="evidence" value="ECO:0007669"/>
    <property type="project" value="TreeGrafter"/>
</dbReference>
<dbReference type="InterPro" id="IPR051161">
    <property type="entry name" value="Mannose-6P_isomerase_type2"/>
</dbReference>
<organism evidence="2">
    <name type="scientific">marine metagenome</name>
    <dbReference type="NCBI Taxonomy" id="408172"/>
    <lineage>
        <taxon>unclassified sequences</taxon>
        <taxon>metagenomes</taxon>
        <taxon>ecological metagenomes</taxon>
    </lineage>
</organism>
<feature type="domain" description="Nucleotidyl transferase" evidence="1">
    <location>
        <begin position="6"/>
        <end position="91"/>
    </location>
</feature>
<sequence length="91" mass="10074">MILIPTIIAGGSGTRLWPLSRRMVPKQFNALTSDQSMMSLTIDRLKGIEHDALYIVGNHEHQFLLAEELGSSSLIPTIFLEPCKRNTAPAI</sequence>
<dbReference type="InterPro" id="IPR029044">
    <property type="entry name" value="Nucleotide-diphossugar_trans"/>
</dbReference>
<gene>
    <name evidence="2" type="ORF">METZ01_LOCUS419830</name>
</gene>
<dbReference type="AlphaFoldDB" id="A0A382X717"/>
<proteinExistence type="predicted"/>
<accession>A0A382X717</accession>
<feature type="non-terminal residue" evidence="2">
    <location>
        <position position="91"/>
    </location>
</feature>
<protein>
    <recommendedName>
        <fullName evidence="1">Nucleotidyl transferase domain-containing protein</fullName>
    </recommendedName>
</protein>
<evidence type="ECO:0000259" key="1">
    <source>
        <dbReference type="Pfam" id="PF00483"/>
    </source>
</evidence>
<dbReference type="PANTHER" id="PTHR46390:SF1">
    <property type="entry name" value="MANNOSE-1-PHOSPHATE GUANYLYLTRANSFERASE"/>
    <property type="match status" value="1"/>
</dbReference>